<dbReference type="Gene3D" id="1.20.1260.100">
    <property type="entry name" value="TspO/MBR protein"/>
    <property type="match status" value="1"/>
</dbReference>
<dbReference type="GO" id="GO:0016020">
    <property type="term" value="C:membrane"/>
    <property type="evidence" value="ECO:0007669"/>
    <property type="project" value="UniProtKB-SubCell"/>
</dbReference>
<gene>
    <name evidence="7" type="ORF">SAMN05660642_03163</name>
</gene>
<dbReference type="CDD" id="cd15904">
    <property type="entry name" value="TSPO_MBR"/>
    <property type="match status" value="1"/>
</dbReference>
<dbReference type="EMBL" id="FNHE01000008">
    <property type="protein sequence ID" value="SDM72533.1"/>
    <property type="molecule type" value="Genomic_DNA"/>
</dbReference>
<dbReference type="PIRSF" id="PIRSF005859">
    <property type="entry name" value="PBR"/>
    <property type="match status" value="1"/>
</dbReference>
<comment type="similarity">
    <text evidence="2">Belongs to the TspO/BZRP family.</text>
</comment>
<organism evidence="7 8">
    <name type="scientific">Geodermatophilus siccatus</name>
    <dbReference type="NCBI Taxonomy" id="1137991"/>
    <lineage>
        <taxon>Bacteria</taxon>
        <taxon>Bacillati</taxon>
        <taxon>Actinomycetota</taxon>
        <taxon>Actinomycetes</taxon>
        <taxon>Geodermatophilales</taxon>
        <taxon>Geodermatophilaceae</taxon>
        <taxon>Geodermatophilus</taxon>
    </lineage>
</organism>
<feature type="transmembrane region" description="Helical" evidence="6">
    <location>
        <begin position="131"/>
        <end position="151"/>
    </location>
</feature>
<dbReference type="STRING" id="1137991.SAMN05660642_03163"/>
<evidence type="ECO:0000313" key="8">
    <source>
        <dbReference type="Proteomes" id="UP000198680"/>
    </source>
</evidence>
<keyword evidence="5 6" id="KW-0472">Membrane</keyword>
<dbReference type="GO" id="GO:0033013">
    <property type="term" value="P:tetrapyrrole metabolic process"/>
    <property type="evidence" value="ECO:0007669"/>
    <property type="project" value="UniProtKB-ARBA"/>
</dbReference>
<name>A0A1G9VKD6_9ACTN</name>
<keyword evidence="8" id="KW-1185">Reference proteome</keyword>
<proteinExistence type="inferred from homology"/>
<keyword evidence="3 6" id="KW-0812">Transmembrane</keyword>
<feature type="transmembrane region" description="Helical" evidence="6">
    <location>
        <begin position="46"/>
        <end position="66"/>
    </location>
</feature>
<comment type="subcellular location">
    <subcellularLocation>
        <location evidence="1">Membrane</location>
        <topology evidence="1">Multi-pass membrane protein</topology>
    </subcellularLocation>
</comment>
<dbReference type="PANTHER" id="PTHR10057">
    <property type="entry name" value="PERIPHERAL-TYPE BENZODIAZEPINE RECEPTOR"/>
    <property type="match status" value="1"/>
</dbReference>
<dbReference type="FunFam" id="1.20.1260.100:FF:000001">
    <property type="entry name" value="translocator protein 2"/>
    <property type="match status" value="1"/>
</dbReference>
<dbReference type="Pfam" id="PF03073">
    <property type="entry name" value="TspO_MBR"/>
    <property type="match status" value="1"/>
</dbReference>
<feature type="transmembrane region" description="Helical" evidence="6">
    <location>
        <begin position="78"/>
        <end position="96"/>
    </location>
</feature>
<evidence type="ECO:0000256" key="5">
    <source>
        <dbReference type="ARBA" id="ARBA00023136"/>
    </source>
</evidence>
<sequence length="156" mass="16432">MTDRSPYVLTSAAVTATAVLGGIGTATGTRWYRGLDKPPWQPPASAFGPVWTALYVLLALAGGRSLAGSGGPARRAYLRAYLANLALNTGWTWVFFRARRPVAATAEAVLLAASTADLARRSWAVDRRAGAALVPYAAWTSFAAALSGAIARRNPR</sequence>
<evidence type="ECO:0000313" key="7">
    <source>
        <dbReference type="EMBL" id="SDM72533.1"/>
    </source>
</evidence>
<dbReference type="Proteomes" id="UP000198680">
    <property type="component" value="Unassembled WGS sequence"/>
</dbReference>
<evidence type="ECO:0000256" key="2">
    <source>
        <dbReference type="ARBA" id="ARBA00007524"/>
    </source>
</evidence>
<evidence type="ECO:0000256" key="1">
    <source>
        <dbReference type="ARBA" id="ARBA00004141"/>
    </source>
</evidence>
<dbReference type="InterPro" id="IPR038330">
    <property type="entry name" value="TspO/MBR-related_sf"/>
</dbReference>
<dbReference type="RefSeq" id="WP_091220158.1">
    <property type="nucleotide sequence ID" value="NZ_FNHE01000008.1"/>
</dbReference>
<evidence type="ECO:0000256" key="3">
    <source>
        <dbReference type="ARBA" id="ARBA00022692"/>
    </source>
</evidence>
<dbReference type="PANTHER" id="PTHR10057:SF0">
    <property type="entry name" value="TRANSLOCATOR PROTEIN"/>
    <property type="match status" value="1"/>
</dbReference>
<evidence type="ECO:0000256" key="6">
    <source>
        <dbReference type="SAM" id="Phobius"/>
    </source>
</evidence>
<keyword evidence="4 6" id="KW-1133">Transmembrane helix</keyword>
<accession>A0A1G9VKD6</accession>
<protein>
    <submittedName>
        <fullName evidence="7">TspO and MBR related proteins</fullName>
    </submittedName>
</protein>
<feature type="transmembrane region" description="Helical" evidence="6">
    <location>
        <begin position="7"/>
        <end position="26"/>
    </location>
</feature>
<evidence type="ECO:0000256" key="4">
    <source>
        <dbReference type="ARBA" id="ARBA00022989"/>
    </source>
</evidence>
<dbReference type="AlphaFoldDB" id="A0A1G9VKD6"/>
<reference evidence="8" key="1">
    <citation type="submission" date="2016-10" db="EMBL/GenBank/DDBJ databases">
        <authorList>
            <person name="Varghese N."/>
            <person name="Submissions S."/>
        </authorList>
    </citation>
    <scope>NUCLEOTIDE SEQUENCE [LARGE SCALE GENOMIC DNA]</scope>
    <source>
        <strain evidence="8">DSM 45419</strain>
    </source>
</reference>
<dbReference type="OrthoDB" id="9795496at2"/>
<dbReference type="InterPro" id="IPR004307">
    <property type="entry name" value="TspO_MBR"/>
</dbReference>